<evidence type="ECO:0000313" key="3">
    <source>
        <dbReference type="Proteomes" id="UP000198211"/>
    </source>
</evidence>
<organism evidence="2 3">
    <name type="scientific">Phytophthora megakarya</name>
    <dbReference type="NCBI Taxonomy" id="4795"/>
    <lineage>
        <taxon>Eukaryota</taxon>
        <taxon>Sar</taxon>
        <taxon>Stramenopiles</taxon>
        <taxon>Oomycota</taxon>
        <taxon>Peronosporomycetes</taxon>
        <taxon>Peronosporales</taxon>
        <taxon>Peronosporaceae</taxon>
        <taxon>Phytophthora</taxon>
    </lineage>
</organism>
<accession>A0A225VUJ7</accession>
<dbReference type="AlphaFoldDB" id="A0A225VUJ7"/>
<dbReference type="Proteomes" id="UP000198211">
    <property type="component" value="Unassembled WGS sequence"/>
</dbReference>
<protein>
    <submittedName>
        <fullName evidence="2">Uncharacterized protein</fullName>
    </submittedName>
</protein>
<dbReference type="OrthoDB" id="145481at2759"/>
<evidence type="ECO:0000256" key="1">
    <source>
        <dbReference type="SAM" id="MobiDB-lite"/>
    </source>
</evidence>
<dbReference type="EMBL" id="NBNE01003096">
    <property type="protein sequence ID" value="OWZ08588.1"/>
    <property type="molecule type" value="Genomic_DNA"/>
</dbReference>
<comment type="caution">
    <text evidence="2">The sequence shown here is derived from an EMBL/GenBank/DDBJ whole genome shotgun (WGS) entry which is preliminary data.</text>
</comment>
<keyword evidence="3" id="KW-1185">Reference proteome</keyword>
<feature type="region of interest" description="Disordered" evidence="1">
    <location>
        <begin position="92"/>
        <end position="134"/>
    </location>
</feature>
<sequence length="168" mass="17990">MPRADLVTCEPAGSGLHSFAARSAVPTDLRPAGSDATATPFNLESFAQAFAPSEFAPPVPPPDERLTFSDKVDQLFNLFTALRRDVLARTAQHPLTTTPGFRDTAPPSAPLAAADARESPSPKTATWTLPPLGNSADMPPTAICQLRYESFPAPHTRVRGEYYPPAAY</sequence>
<name>A0A225VUJ7_9STRA</name>
<evidence type="ECO:0000313" key="2">
    <source>
        <dbReference type="EMBL" id="OWZ08588.1"/>
    </source>
</evidence>
<reference evidence="3" key="1">
    <citation type="submission" date="2017-03" db="EMBL/GenBank/DDBJ databases">
        <title>Phytopthora megakarya and P. palmivora, two closely related causual agents of cacao black pod achieved similar genome size and gene model numbers by different mechanisms.</title>
        <authorList>
            <person name="Ali S."/>
            <person name="Shao J."/>
            <person name="Larry D.J."/>
            <person name="Kronmiller B."/>
            <person name="Shen D."/>
            <person name="Strem M.D."/>
            <person name="Melnick R.L."/>
            <person name="Guiltinan M.J."/>
            <person name="Tyler B.M."/>
            <person name="Meinhardt L.W."/>
            <person name="Bailey B.A."/>
        </authorList>
    </citation>
    <scope>NUCLEOTIDE SEQUENCE [LARGE SCALE GENOMIC DNA]</scope>
    <source>
        <strain evidence="3">zdho120</strain>
    </source>
</reference>
<proteinExistence type="predicted"/>
<gene>
    <name evidence="2" type="ORF">PHMEG_00018839</name>
</gene>